<organism evidence="1 2">
    <name type="scientific">Racocetra fulgida</name>
    <dbReference type="NCBI Taxonomy" id="60492"/>
    <lineage>
        <taxon>Eukaryota</taxon>
        <taxon>Fungi</taxon>
        <taxon>Fungi incertae sedis</taxon>
        <taxon>Mucoromycota</taxon>
        <taxon>Glomeromycotina</taxon>
        <taxon>Glomeromycetes</taxon>
        <taxon>Diversisporales</taxon>
        <taxon>Gigasporaceae</taxon>
        <taxon>Racocetra</taxon>
    </lineage>
</organism>
<keyword evidence="2" id="KW-1185">Reference proteome</keyword>
<protein>
    <submittedName>
        <fullName evidence="1">13678_t:CDS:1</fullName>
    </submittedName>
</protein>
<proteinExistence type="predicted"/>
<dbReference type="AlphaFoldDB" id="A0A9N9ESS0"/>
<comment type="caution">
    <text evidence="1">The sequence shown here is derived from an EMBL/GenBank/DDBJ whole genome shotgun (WGS) entry which is preliminary data.</text>
</comment>
<evidence type="ECO:0000313" key="1">
    <source>
        <dbReference type="EMBL" id="CAG8689858.1"/>
    </source>
</evidence>
<dbReference type="Proteomes" id="UP000789396">
    <property type="component" value="Unassembled WGS sequence"/>
</dbReference>
<dbReference type="OrthoDB" id="2482065at2759"/>
<feature type="non-terminal residue" evidence="1">
    <location>
        <position position="1"/>
    </location>
</feature>
<accession>A0A9N9ESS0</accession>
<name>A0A9N9ESS0_9GLOM</name>
<gene>
    <name evidence="1" type="ORF">RFULGI_LOCUS9952</name>
</gene>
<evidence type="ECO:0000313" key="2">
    <source>
        <dbReference type="Proteomes" id="UP000789396"/>
    </source>
</evidence>
<dbReference type="EMBL" id="CAJVPZ010018717">
    <property type="protein sequence ID" value="CAG8689858.1"/>
    <property type="molecule type" value="Genomic_DNA"/>
</dbReference>
<reference evidence="1" key="1">
    <citation type="submission" date="2021-06" db="EMBL/GenBank/DDBJ databases">
        <authorList>
            <person name="Kallberg Y."/>
            <person name="Tangrot J."/>
            <person name="Rosling A."/>
        </authorList>
    </citation>
    <scope>NUCLEOTIDE SEQUENCE</scope>
    <source>
        <strain evidence="1">IN212</strain>
    </source>
</reference>
<sequence length="88" mass="10074">EEHLYNAKKICKTVITDCITNSNNCENQLELSFEQRNEINNPIALDLNENMHILVLDDATTSNMQNCHSAEHEGSKIELKYLFIHALS</sequence>